<accession>A0AAC8X1M8</accession>
<reference evidence="1 2" key="1">
    <citation type="journal article" date="2016" name="Genome Announc.">
        <title>Complete Genome Sequences of Aerococcus christensenii CCUG 28831T, Aerococcus sanguinicola CCUG 43001T, Aerococcus urinae CCUG 36881T, Aerococcus urinaeequi CCUG 28094T, Aerococcus urinaehominis CCUG 42038 BT, and Aerococcus viridans CCUG 4311T.</title>
        <authorList>
            <person name="Carkaci D."/>
            <person name="Dargis R."/>
            <person name="Nielsen X.C."/>
            <person name="Skovgaard O."/>
            <person name="Fuursted K."/>
            <person name="Christensen J.J."/>
        </authorList>
    </citation>
    <scope>NUCLEOTIDE SEQUENCE [LARGE SCALE GENOMIC DNA]</scope>
    <source>
        <strain evidence="1 2">CCUG28094</strain>
    </source>
</reference>
<proteinExistence type="predicted"/>
<dbReference type="EMBL" id="CP014162">
    <property type="protein sequence ID" value="AMB98212.1"/>
    <property type="molecule type" value="Genomic_DNA"/>
</dbReference>
<sequence length="81" mass="9303">MAKKLEKNDAVFIFCLTFISTCRKVRQRKKYFAIKKQMTICLQESLRVISESVKNGRESILILIKPIGTDVFNKIPQIAGI</sequence>
<reference evidence="2" key="2">
    <citation type="submission" date="2016-01" db="EMBL/GenBank/DDBJ databases">
        <title>Six Aerococcus type strain genome sequencing and assembly using PacBio and Illumina Hiseq.</title>
        <authorList>
            <person name="Carkaci D."/>
            <person name="Dargis R."/>
            <person name="Nielsen X.C."/>
            <person name="Skovgaard O."/>
            <person name="Fuursted K."/>
            <person name="Christensen J.J."/>
        </authorList>
    </citation>
    <scope>NUCLEOTIDE SEQUENCE [LARGE SCALE GENOMIC DNA]</scope>
    <source>
        <strain evidence="2">CCUG28094</strain>
    </source>
</reference>
<protein>
    <submittedName>
        <fullName evidence="1">Uncharacterized protein</fullName>
    </submittedName>
</protein>
<evidence type="ECO:0000313" key="1">
    <source>
        <dbReference type="EMBL" id="AMB98212.1"/>
    </source>
</evidence>
<evidence type="ECO:0000313" key="2">
    <source>
        <dbReference type="Proteomes" id="UP000067698"/>
    </source>
</evidence>
<dbReference type="Proteomes" id="UP000067698">
    <property type="component" value="Chromosome"/>
</dbReference>
<dbReference type="AlphaFoldDB" id="A0AAC8X1M8"/>
<organism evidence="1 2">
    <name type="scientific">Aerococcus urinaeequi</name>
    <dbReference type="NCBI Taxonomy" id="51665"/>
    <lineage>
        <taxon>Bacteria</taxon>
        <taxon>Bacillati</taxon>
        <taxon>Bacillota</taxon>
        <taxon>Bacilli</taxon>
        <taxon>Lactobacillales</taxon>
        <taxon>Aerococcaceae</taxon>
        <taxon>Aerococcus</taxon>
    </lineage>
</organism>
<gene>
    <name evidence="1" type="ORF">AWM74_08305</name>
</gene>
<name>A0AAC8X1M8_9LACT</name>